<reference evidence="1 2" key="1">
    <citation type="submission" date="2017-04" db="EMBL/GenBank/DDBJ databases">
        <authorList>
            <person name="Afonso C.L."/>
            <person name="Miller P.J."/>
            <person name="Scott M.A."/>
            <person name="Spackman E."/>
            <person name="Goraichik I."/>
            <person name="Dimitrov K.M."/>
            <person name="Suarez D.L."/>
            <person name="Swayne D.E."/>
        </authorList>
    </citation>
    <scope>NUCLEOTIDE SEQUENCE [LARGE SCALE GENOMIC DNA]</scope>
    <source>
        <strain evidence="1 2">DSM 26133</strain>
    </source>
</reference>
<dbReference type="Pfam" id="PF13852">
    <property type="entry name" value="DUF4197"/>
    <property type="match status" value="2"/>
</dbReference>
<dbReference type="Proteomes" id="UP000192472">
    <property type="component" value="Unassembled WGS sequence"/>
</dbReference>
<evidence type="ECO:0000313" key="2">
    <source>
        <dbReference type="Proteomes" id="UP000192472"/>
    </source>
</evidence>
<gene>
    <name evidence="1" type="ORF">SAMN04488029_0221</name>
</gene>
<dbReference type="PROSITE" id="PS51257">
    <property type="entry name" value="PROKAR_LIPOPROTEIN"/>
    <property type="match status" value="1"/>
</dbReference>
<protein>
    <recommendedName>
        <fullName evidence="3">DUF4197 domain-containing protein</fullName>
    </recommendedName>
</protein>
<proteinExistence type="predicted"/>
<accession>A0A1W2G5K8</accession>
<sequence length="280" mass="30510">MKLTKGIIAISILLSAIGCAELKTILDQNLGLSNEEIVAGLKEALNIGLDKSVTSASTVNGYLKNEAIMLILPQEVKSLQQEINAGSVSLLNGAVKVSYKKMLDTYVSVNPNLNSDPFDELVIAMNRGAEQAAKKAVPIFGEAISTMSFSDALGILKGGEQSATDYFYTKTKANLQSAFRPEIKQALNNTHATEIYGSVADFVNYEYEVNYLINSYTIKTRDYLKSEKLPATLDGYATDKAIDGLFYLIGNEEKKIRANPMDYTSAIIKKVFSSDEAQGN</sequence>
<dbReference type="AlphaFoldDB" id="A0A1W2G5K8"/>
<name>A0A1W2G5K8_REIFA</name>
<dbReference type="OrthoDB" id="5292580at2"/>
<evidence type="ECO:0008006" key="3">
    <source>
        <dbReference type="Google" id="ProtNLM"/>
    </source>
</evidence>
<keyword evidence="2" id="KW-1185">Reference proteome</keyword>
<evidence type="ECO:0000313" key="1">
    <source>
        <dbReference type="EMBL" id="SMD31883.1"/>
    </source>
</evidence>
<dbReference type="EMBL" id="FWYF01000001">
    <property type="protein sequence ID" value="SMD31883.1"/>
    <property type="molecule type" value="Genomic_DNA"/>
</dbReference>
<dbReference type="RefSeq" id="WP_084370576.1">
    <property type="nucleotide sequence ID" value="NZ_FWYF01000001.1"/>
</dbReference>
<organism evidence="1 2">
    <name type="scientific">Reichenbachiella faecimaris</name>
    <dbReference type="NCBI Taxonomy" id="692418"/>
    <lineage>
        <taxon>Bacteria</taxon>
        <taxon>Pseudomonadati</taxon>
        <taxon>Bacteroidota</taxon>
        <taxon>Cytophagia</taxon>
        <taxon>Cytophagales</taxon>
        <taxon>Reichenbachiellaceae</taxon>
        <taxon>Reichenbachiella</taxon>
    </lineage>
</organism>
<dbReference type="STRING" id="692418.SAMN04488029_0221"/>
<dbReference type="InterPro" id="IPR025245">
    <property type="entry name" value="DUF4197"/>
</dbReference>